<organism evidence="3 4">
    <name type="scientific">Kineosporia corallincola</name>
    <dbReference type="NCBI Taxonomy" id="2835133"/>
    <lineage>
        <taxon>Bacteria</taxon>
        <taxon>Bacillati</taxon>
        <taxon>Actinomycetota</taxon>
        <taxon>Actinomycetes</taxon>
        <taxon>Kineosporiales</taxon>
        <taxon>Kineosporiaceae</taxon>
        <taxon>Kineosporia</taxon>
    </lineage>
</organism>
<gene>
    <name evidence="3" type="ORF">KIH74_19990</name>
</gene>
<dbReference type="Proteomes" id="UP001197247">
    <property type="component" value="Unassembled WGS sequence"/>
</dbReference>
<comment type="caution">
    <text evidence="3">The sequence shown here is derived from an EMBL/GenBank/DDBJ whole genome shotgun (WGS) entry which is preliminary data.</text>
</comment>
<name>A0ABS5TJI1_9ACTN</name>
<evidence type="ECO:0000313" key="4">
    <source>
        <dbReference type="Proteomes" id="UP001197247"/>
    </source>
</evidence>
<protein>
    <submittedName>
        <fullName evidence="3">Uncharacterized protein</fullName>
    </submittedName>
</protein>
<feature type="transmembrane region" description="Helical" evidence="2">
    <location>
        <begin position="34"/>
        <end position="51"/>
    </location>
</feature>
<evidence type="ECO:0000256" key="1">
    <source>
        <dbReference type="SAM" id="MobiDB-lite"/>
    </source>
</evidence>
<dbReference type="EMBL" id="JAHBAY010000008">
    <property type="protein sequence ID" value="MBT0771231.1"/>
    <property type="molecule type" value="Genomic_DNA"/>
</dbReference>
<keyword evidence="2" id="KW-0472">Membrane</keyword>
<proteinExistence type="predicted"/>
<evidence type="ECO:0000313" key="3">
    <source>
        <dbReference type="EMBL" id="MBT0771231.1"/>
    </source>
</evidence>
<keyword evidence="2" id="KW-1133">Transmembrane helix</keyword>
<evidence type="ECO:0000256" key="2">
    <source>
        <dbReference type="SAM" id="Phobius"/>
    </source>
</evidence>
<keyword evidence="2" id="KW-0812">Transmembrane</keyword>
<sequence>MGNSRAWQVVAVLFLCIGLPQVVRGVVDGSTGELVVGLVSLGASASGFYEARAQRRKAQSQAGNRLRPGAAEAPPEHGRPR</sequence>
<feature type="region of interest" description="Disordered" evidence="1">
    <location>
        <begin position="57"/>
        <end position="81"/>
    </location>
</feature>
<accession>A0ABS5TJI1</accession>
<dbReference type="RefSeq" id="WP_214157527.1">
    <property type="nucleotide sequence ID" value="NZ_JAHBAY010000008.1"/>
</dbReference>
<keyword evidence="4" id="KW-1185">Reference proteome</keyword>
<reference evidence="3 4" key="1">
    <citation type="submission" date="2021-05" db="EMBL/GenBank/DDBJ databases">
        <title>Kineosporia and Streptomyces sp. nov. two new marine actinobacteria isolated from Coral.</title>
        <authorList>
            <person name="Buangrab K."/>
            <person name="Sutthacheep M."/>
            <person name="Yeemin T."/>
            <person name="Harunari E."/>
            <person name="Igarashi Y."/>
            <person name="Kanchanasin P."/>
            <person name="Tanasupawat S."/>
            <person name="Phongsopitanun W."/>
        </authorList>
    </citation>
    <scope>NUCLEOTIDE SEQUENCE [LARGE SCALE GENOMIC DNA]</scope>
    <source>
        <strain evidence="3 4">J2-2</strain>
    </source>
</reference>